<keyword evidence="6" id="KW-0175">Coiled coil</keyword>
<dbReference type="InterPro" id="IPR005561">
    <property type="entry name" value="ANTAR"/>
</dbReference>
<dbReference type="PROSITE" id="PS50921">
    <property type="entry name" value="ANTAR"/>
    <property type="match status" value="1"/>
</dbReference>
<evidence type="ECO:0000259" key="9">
    <source>
        <dbReference type="PROSITE" id="PS50921"/>
    </source>
</evidence>
<dbReference type="EMBL" id="JAGEOJ010000009">
    <property type="protein sequence ID" value="MBO2449822.1"/>
    <property type="molecule type" value="Genomic_DNA"/>
</dbReference>
<dbReference type="Gene3D" id="3.30.450.40">
    <property type="match status" value="1"/>
</dbReference>
<evidence type="ECO:0000256" key="2">
    <source>
        <dbReference type="ARBA" id="ARBA00022777"/>
    </source>
</evidence>
<evidence type="ECO:0000259" key="8">
    <source>
        <dbReference type="PROSITE" id="PS50113"/>
    </source>
</evidence>
<feature type="domain" description="ANTAR" evidence="9">
    <location>
        <begin position="13"/>
        <end position="74"/>
    </location>
</feature>
<keyword evidence="1" id="KW-0808">Transferase</keyword>
<evidence type="ECO:0000256" key="5">
    <source>
        <dbReference type="ARBA" id="ARBA00023163"/>
    </source>
</evidence>
<name>A0A939PCR2_9ACTN</name>
<evidence type="ECO:0000256" key="6">
    <source>
        <dbReference type="SAM" id="Coils"/>
    </source>
</evidence>
<dbReference type="InterPro" id="IPR001932">
    <property type="entry name" value="PPM-type_phosphatase-like_dom"/>
</dbReference>
<evidence type="ECO:0000313" key="11">
    <source>
        <dbReference type="Proteomes" id="UP000669179"/>
    </source>
</evidence>
<feature type="domain" description="PAC" evidence="8">
    <location>
        <begin position="533"/>
        <end position="584"/>
    </location>
</feature>
<proteinExistence type="predicted"/>
<dbReference type="Gene3D" id="3.60.40.10">
    <property type="entry name" value="PPM-type phosphatase domain"/>
    <property type="match status" value="1"/>
</dbReference>
<dbReference type="GO" id="GO:0016791">
    <property type="term" value="F:phosphatase activity"/>
    <property type="evidence" value="ECO:0007669"/>
    <property type="project" value="TreeGrafter"/>
</dbReference>
<dbReference type="Pfam" id="PF13185">
    <property type="entry name" value="GAF_2"/>
    <property type="match status" value="1"/>
</dbReference>
<dbReference type="SUPFAM" id="SSF52172">
    <property type="entry name" value="CheY-like"/>
    <property type="match status" value="1"/>
</dbReference>
<dbReference type="GO" id="GO:0016301">
    <property type="term" value="F:kinase activity"/>
    <property type="evidence" value="ECO:0007669"/>
    <property type="project" value="UniProtKB-KW"/>
</dbReference>
<evidence type="ECO:0000313" key="10">
    <source>
        <dbReference type="EMBL" id="MBO2449822.1"/>
    </source>
</evidence>
<gene>
    <name evidence="10" type="ORF">J4573_22160</name>
</gene>
<keyword evidence="3" id="KW-0378">Hydrolase</keyword>
<dbReference type="PANTHER" id="PTHR43156">
    <property type="entry name" value="STAGE II SPORULATION PROTEIN E-RELATED"/>
    <property type="match status" value="1"/>
</dbReference>
<dbReference type="InterPro" id="IPR011006">
    <property type="entry name" value="CheY-like_superfamily"/>
</dbReference>
<dbReference type="InterPro" id="IPR036388">
    <property type="entry name" value="WH-like_DNA-bd_sf"/>
</dbReference>
<dbReference type="InterPro" id="IPR036457">
    <property type="entry name" value="PPM-type-like_dom_sf"/>
</dbReference>
<dbReference type="Gene3D" id="1.10.10.10">
    <property type="entry name" value="Winged helix-like DNA-binding domain superfamily/Winged helix DNA-binding domain"/>
    <property type="match status" value="1"/>
</dbReference>
<feature type="coiled-coil region" evidence="6">
    <location>
        <begin position="582"/>
        <end position="609"/>
    </location>
</feature>
<dbReference type="InterPro" id="IPR029016">
    <property type="entry name" value="GAF-like_dom_sf"/>
</dbReference>
<dbReference type="PROSITE" id="PS50113">
    <property type="entry name" value="PAC"/>
    <property type="match status" value="1"/>
</dbReference>
<dbReference type="Pfam" id="PF03861">
    <property type="entry name" value="ANTAR"/>
    <property type="match status" value="1"/>
</dbReference>
<dbReference type="AlphaFoldDB" id="A0A939PCR2"/>
<dbReference type="InterPro" id="IPR052016">
    <property type="entry name" value="Bact_Sigma-Reg"/>
</dbReference>
<protein>
    <submittedName>
        <fullName evidence="10">SpoIIE family protein phosphatase</fullName>
    </submittedName>
</protein>
<dbReference type="GO" id="GO:0003723">
    <property type="term" value="F:RNA binding"/>
    <property type="evidence" value="ECO:0007669"/>
    <property type="project" value="InterPro"/>
</dbReference>
<dbReference type="InterPro" id="IPR035965">
    <property type="entry name" value="PAS-like_dom_sf"/>
</dbReference>
<dbReference type="SMART" id="SM01012">
    <property type="entry name" value="ANTAR"/>
    <property type="match status" value="1"/>
</dbReference>
<organism evidence="10 11">
    <name type="scientific">Actinomadura barringtoniae</name>
    <dbReference type="NCBI Taxonomy" id="1427535"/>
    <lineage>
        <taxon>Bacteria</taxon>
        <taxon>Bacillati</taxon>
        <taxon>Actinomycetota</taxon>
        <taxon>Actinomycetes</taxon>
        <taxon>Streptosporangiales</taxon>
        <taxon>Thermomonosporaceae</taxon>
        <taxon>Actinomadura</taxon>
    </lineage>
</organism>
<keyword evidence="4" id="KW-0805">Transcription regulation</keyword>
<dbReference type="SUPFAM" id="SSF55781">
    <property type="entry name" value="GAF domain-like"/>
    <property type="match status" value="1"/>
</dbReference>
<evidence type="ECO:0000256" key="3">
    <source>
        <dbReference type="ARBA" id="ARBA00022801"/>
    </source>
</evidence>
<dbReference type="Proteomes" id="UP000669179">
    <property type="component" value="Unassembled WGS sequence"/>
</dbReference>
<feature type="region of interest" description="Disordered" evidence="7">
    <location>
        <begin position="102"/>
        <end position="148"/>
    </location>
</feature>
<evidence type="ECO:0000256" key="4">
    <source>
        <dbReference type="ARBA" id="ARBA00023015"/>
    </source>
</evidence>
<dbReference type="Pfam" id="PF07228">
    <property type="entry name" value="SpoIIE"/>
    <property type="match status" value="1"/>
</dbReference>
<dbReference type="RefSeq" id="WP_208257718.1">
    <property type="nucleotide sequence ID" value="NZ_JAGEOJ010000009.1"/>
</dbReference>
<dbReference type="SUPFAM" id="SSF55785">
    <property type="entry name" value="PYP-like sensor domain (PAS domain)"/>
    <property type="match status" value="1"/>
</dbReference>
<feature type="coiled-coil region" evidence="6">
    <location>
        <begin position="6"/>
        <end position="33"/>
    </location>
</feature>
<reference evidence="10" key="1">
    <citation type="submission" date="2021-03" db="EMBL/GenBank/DDBJ databases">
        <authorList>
            <person name="Kanchanasin P."/>
            <person name="Saeng-In P."/>
            <person name="Phongsopitanun W."/>
            <person name="Yuki M."/>
            <person name="Kudo T."/>
            <person name="Ohkuma M."/>
            <person name="Tanasupawat S."/>
        </authorList>
    </citation>
    <scope>NUCLEOTIDE SEQUENCE</scope>
    <source>
        <strain evidence="10">GKU 128</strain>
    </source>
</reference>
<dbReference type="PANTHER" id="PTHR43156:SF2">
    <property type="entry name" value="STAGE II SPORULATION PROTEIN E"/>
    <property type="match status" value="1"/>
</dbReference>
<keyword evidence="11" id="KW-1185">Reference proteome</keyword>
<dbReference type="Gene3D" id="3.30.450.20">
    <property type="entry name" value="PAS domain"/>
    <property type="match status" value="1"/>
</dbReference>
<keyword evidence="5" id="KW-0804">Transcription</keyword>
<comment type="caution">
    <text evidence="10">The sequence shown here is derived from an EMBL/GenBank/DDBJ whole genome shotgun (WGS) entry which is preliminary data.</text>
</comment>
<sequence length="834" mass="89612">MQQTQTVALAATVERLRRELEDQRRELRSRTVIEQAKGLLAERLGCGVESAYDHLLQLAADADVEPAVAAALLLGTDIGSAEEPRHRATSIFDPATYLAPLANGTSDGSPGTTAGGATNGTTGGTHPTGGHNGSNGVNGANGSTLADGAPVHARADEDHVEGDGELTPPLAAARHLASAAFAAARSADELARRLTDEALGWLGARAAILTVMEPDGALRVGGSYGLPAHVVSEWTRIPPHTNVGLVRTVRTGTPLWSADTTRLAVVGEAAKLSGPYSCLPLIVGGKIVGAAEITWSQPPDPDDGTRRYVRSVIAACARRLLELAPETTAATEAPWLRAVLDAVQGPCALMSPIRDESGRVVDFHVDAVNSDATDLPGHRPEDLVGVRLLEQYPALAVTDVFQEYVKVLETGVPLRRGPRDYASLDNGKLVPATLSVRACRVGGGLLASWQFHDDSTDLAAQLQQAQRLGNLGWSRWDLTTGDIRWSDQLYTILGRPRSEGPVPLERLADYVVPEDLPHAEHLMRTLLGRREAADLELRVRVGRDVRHLRVMAEPVLDALGEPIALHTVFQDVSQRRRSDAMLAATRQELKRERRRIAEERHIAVELQRAILPLPRGPRQLPGLQVAVRYLPAQSQTRVGGDWYEASALADDEVFLAIGDVSGHGLAAAAAMARMRNALSGLACTGASPDQLLRWLNRLLMQRHQSLTASVIAGRFDPVSRTLTWAQAGHPPPVLLRDGKAEMLDTPDGVLLGALDEPPLALADTRLEPGDLLLFYTDGLVERRDRDLTDGFRVLREAAEAHSDASPDLLIDRVLQAVGAANPNDDTCLLAVQIR</sequence>
<evidence type="ECO:0000256" key="7">
    <source>
        <dbReference type="SAM" id="MobiDB-lite"/>
    </source>
</evidence>
<keyword evidence="2" id="KW-0418">Kinase</keyword>
<feature type="compositionally biased region" description="Gly residues" evidence="7">
    <location>
        <begin position="113"/>
        <end position="133"/>
    </location>
</feature>
<dbReference type="InterPro" id="IPR003018">
    <property type="entry name" value="GAF"/>
</dbReference>
<dbReference type="SMART" id="SM00331">
    <property type="entry name" value="PP2C_SIG"/>
    <property type="match status" value="1"/>
</dbReference>
<dbReference type="InterPro" id="IPR000700">
    <property type="entry name" value="PAS-assoc_C"/>
</dbReference>
<dbReference type="SUPFAM" id="SSF81606">
    <property type="entry name" value="PP2C-like"/>
    <property type="match status" value="1"/>
</dbReference>
<evidence type="ECO:0000256" key="1">
    <source>
        <dbReference type="ARBA" id="ARBA00022679"/>
    </source>
</evidence>
<accession>A0A939PCR2</accession>